<gene>
    <name evidence="4" type="ORF">F0M18_16655</name>
</gene>
<evidence type="ECO:0000256" key="1">
    <source>
        <dbReference type="ARBA" id="ARBA00022676"/>
    </source>
</evidence>
<dbReference type="Pfam" id="PF00535">
    <property type="entry name" value="Glycos_transf_2"/>
    <property type="match status" value="1"/>
</dbReference>
<dbReference type="PANTHER" id="PTHR22916">
    <property type="entry name" value="GLYCOSYLTRANSFERASE"/>
    <property type="match status" value="1"/>
</dbReference>
<dbReference type="RefSeq" id="WP_149612599.1">
    <property type="nucleotide sequence ID" value="NZ_VTUX01000009.1"/>
</dbReference>
<sequence length="346" mass="39110">MTDRSLAARSGTTSISVSVVVPFHNPGCYLRTCIQSLQNQTLQGIEFILVDDASIDGSSSNINDLVVGDSRFRRITLEKNVGAYRARAEGVMAARGAYIGFVDADDTIEPRMYEVLEGVAKDRCADIVICEAVEVAANGKENFRAKFGGSTSHSEKLLSSFCSGQFGTNALWNKLYDRELIRQFATLPFRWRQDISEDTIINIGCFNKARHVVLVDQPLYRHAWNETSVTRDQDRLSIYIQLFRAYALTLEQYPELSEDCMQQITVMFGHRLHKVARGISSLEMDEKEKVMFLEGIDLAASIYPQGLLRLMTSDWRAKHVTGSLKGALTEYFLASRNVWRTIRYRC</sequence>
<dbReference type="CDD" id="cd00761">
    <property type="entry name" value="Glyco_tranf_GTA_type"/>
    <property type="match status" value="1"/>
</dbReference>
<dbReference type="InterPro" id="IPR029044">
    <property type="entry name" value="Nucleotide-diphossugar_trans"/>
</dbReference>
<protein>
    <submittedName>
        <fullName evidence="4">Glycosyltransferase</fullName>
    </submittedName>
</protein>
<keyword evidence="5" id="KW-1185">Reference proteome</keyword>
<feature type="domain" description="Glycosyltransferase 2-like" evidence="3">
    <location>
        <begin position="18"/>
        <end position="181"/>
    </location>
</feature>
<evidence type="ECO:0000256" key="2">
    <source>
        <dbReference type="ARBA" id="ARBA00022679"/>
    </source>
</evidence>
<dbReference type="GO" id="GO:0016758">
    <property type="term" value="F:hexosyltransferase activity"/>
    <property type="evidence" value="ECO:0007669"/>
    <property type="project" value="UniProtKB-ARBA"/>
</dbReference>
<dbReference type="Gene3D" id="3.90.550.10">
    <property type="entry name" value="Spore Coat Polysaccharide Biosynthesis Protein SpsA, Chain A"/>
    <property type="match status" value="1"/>
</dbReference>
<evidence type="ECO:0000313" key="4">
    <source>
        <dbReference type="EMBL" id="KAA1188836.1"/>
    </source>
</evidence>
<dbReference type="EMBL" id="VTUX01000009">
    <property type="protein sequence ID" value="KAA1188836.1"/>
    <property type="molecule type" value="Genomic_DNA"/>
</dbReference>
<dbReference type="PANTHER" id="PTHR22916:SF51">
    <property type="entry name" value="GLYCOSYLTRANSFERASE EPSH-RELATED"/>
    <property type="match status" value="1"/>
</dbReference>
<name>A0A5B0WPX4_9GAMM</name>
<evidence type="ECO:0000313" key="5">
    <source>
        <dbReference type="Proteomes" id="UP000323708"/>
    </source>
</evidence>
<comment type="caution">
    <text evidence="4">The sequence shown here is derived from an EMBL/GenBank/DDBJ whole genome shotgun (WGS) entry which is preliminary data.</text>
</comment>
<dbReference type="AlphaFoldDB" id="A0A5B0WPX4"/>
<organism evidence="4 5">
    <name type="scientific">Pseudohalioglobus sediminis</name>
    <dbReference type="NCBI Taxonomy" id="2606449"/>
    <lineage>
        <taxon>Bacteria</taxon>
        <taxon>Pseudomonadati</taxon>
        <taxon>Pseudomonadota</taxon>
        <taxon>Gammaproteobacteria</taxon>
        <taxon>Cellvibrionales</taxon>
        <taxon>Halieaceae</taxon>
        <taxon>Pseudohalioglobus</taxon>
    </lineage>
</organism>
<dbReference type="Proteomes" id="UP000323708">
    <property type="component" value="Unassembled WGS sequence"/>
</dbReference>
<keyword evidence="2 4" id="KW-0808">Transferase</keyword>
<evidence type="ECO:0000259" key="3">
    <source>
        <dbReference type="Pfam" id="PF00535"/>
    </source>
</evidence>
<accession>A0A5B0WPX4</accession>
<keyword evidence="1" id="KW-0328">Glycosyltransferase</keyword>
<dbReference type="SUPFAM" id="SSF53448">
    <property type="entry name" value="Nucleotide-diphospho-sugar transferases"/>
    <property type="match status" value="1"/>
</dbReference>
<dbReference type="InterPro" id="IPR001173">
    <property type="entry name" value="Glyco_trans_2-like"/>
</dbReference>
<proteinExistence type="predicted"/>
<reference evidence="4 5" key="1">
    <citation type="submission" date="2019-09" db="EMBL/GenBank/DDBJ databases">
        <authorList>
            <person name="Chen X.-Y."/>
        </authorList>
    </citation>
    <scope>NUCLEOTIDE SEQUENCE [LARGE SCALE GENOMIC DNA]</scope>
    <source>
        <strain evidence="4 5">NY5</strain>
    </source>
</reference>